<evidence type="ECO:0000313" key="3">
    <source>
        <dbReference type="Proteomes" id="UP000280405"/>
    </source>
</evidence>
<comment type="caution">
    <text evidence="2">The sequence shown here is derived from an EMBL/GenBank/DDBJ whole genome shotgun (WGS) entry which is preliminary data.</text>
</comment>
<accession>A0A3A8F7X9</accession>
<evidence type="ECO:0000256" key="1">
    <source>
        <dbReference type="SAM" id="Phobius"/>
    </source>
</evidence>
<name>A0A3A8F7X9_9GAMM</name>
<feature type="transmembrane region" description="Helical" evidence="1">
    <location>
        <begin position="122"/>
        <end position="141"/>
    </location>
</feature>
<keyword evidence="3" id="KW-1185">Reference proteome</keyword>
<dbReference type="OrthoDB" id="6717797at2"/>
<proteinExistence type="predicted"/>
<gene>
    <name evidence="2" type="ORF">D7V20_11605</name>
</gene>
<keyword evidence="1" id="KW-0812">Transmembrane</keyword>
<evidence type="ECO:0000313" key="2">
    <source>
        <dbReference type="EMBL" id="RKG37261.1"/>
    </source>
</evidence>
<organism evidence="2 3">
    <name type="scientific">Acinetobacter rongchengensis</name>
    <dbReference type="NCBI Taxonomy" id="2419601"/>
    <lineage>
        <taxon>Bacteria</taxon>
        <taxon>Pseudomonadati</taxon>
        <taxon>Pseudomonadota</taxon>
        <taxon>Gammaproteobacteria</taxon>
        <taxon>Moraxellales</taxon>
        <taxon>Moraxellaceae</taxon>
        <taxon>Acinetobacter</taxon>
    </lineage>
</organism>
<dbReference type="Proteomes" id="UP000280405">
    <property type="component" value="Unassembled WGS sequence"/>
</dbReference>
<sequence length="192" mass="22338">MGKNIINTENNFNYLLGRVLFDLSPTKYFFIYMYFIFFIAAYVYGFYVSEYGGITPFAKSMVLASPQLKLVNDVAFISELIIFLILILRYYFYGLNVKTKYGFKRHERQLQSLNSGKENRNFVTAMGILFCLGLIGLRYGVFVFLESGNIPKIRGAIKSSELILYLYMICGFILDLIFFVITIFILELRKHI</sequence>
<dbReference type="AlphaFoldDB" id="A0A3A8F7X9"/>
<feature type="transmembrane region" description="Helical" evidence="1">
    <location>
        <begin position="29"/>
        <end position="49"/>
    </location>
</feature>
<dbReference type="EMBL" id="RAXT01000024">
    <property type="protein sequence ID" value="RKG37261.1"/>
    <property type="molecule type" value="Genomic_DNA"/>
</dbReference>
<feature type="transmembrane region" description="Helical" evidence="1">
    <location>
        <begin position="70"/>
        <end position="92"/>
    </location>
</feature>
<keyword evidence="1" id="KW-0472">Membrane</keyword>
<keyword evidence="1" id="KW-1133">Transmembrane helix</keyword>
<feature type="transmembrane region" description="Helical" evidence="1">
    <location>
        <begin position="162"/>
        <end position="186"/>
    </location>
</feature>
<reference evidence="2 3" key="1">
    <citation type="submission" date="2018-09" db="EMBL/GenBank/DDBJ databases">
        <title>The draft genome of Acinetobacter spp. strains.</title>
        <authorList>
            <person name="Qin J."/>
            <person name="Feng Y."/>
            <person name="Zong Z."/>
        </authorList>
    </citation>
    <scope>NUCLEOTIDE SEQUENCE [LARGE SCALE GENOMIC DNA]</scope>
    <source>
        <strain evidence="2 3">WCHAc060115</strain>
    </source>
</reference>
<protein>
    <submittedName>
        <fullName evidence="2">Uncharacterized protein</fullName>
    </submittedName>
</protein>
<dbReference type="RefSeq" id="WP_120384446.1">
    <property type="nucleotide sequence ID" value="NZ_RAXT01000024.1"/>
</dbReference>